<keyword evidence="6" id="KW-1185">Reference proteome</keyword>
<dbReference type="CDD" id="cd07377">
    <property type="entry name" value="WHTH_GntR"/>
    <property type="match status" value="1"/>
</dbReference>
<dbReference type="Pfam" id="PF00392">
    <property type="entry name" value="GntR"/>
    <property type="match status" value="1"/>
</dbReference>
<dbReference type="SMART" id="SM00345">
    <property type="entry name" value="HTH_GNTR"/>
    <property type="match status" value="1"/>
</dbReference>
<dbReference type="PANTHER" id="PTHR38445">
    <property type="entry name" value="HTH-TYPE TRANSCRIPTIONAL REPRESSOR YTRA"/>
    <property type="match status" value="1"/>
</dbReference>
<evidence type="ECO:0000313" key="5">
    <source>
        <dbReference type="EMBL" id="GAA4920543.1"/>
    </source>
</evidence>
<dbReference type="InterPro" id="IPR036388">
    <property type="entry name" value="WH-like_DNA-bd_sf"/>
</dbReference>
<keyword evidence="2" id="KW-0238">DNA-binding</keyword>
<dbReference type="RefSeq" id="WP_345478645.1">
    <property type="nucleotide sequence ID" value="NZ_BAABLW010000007.1"/>
</dbReference>
<dbReference type="PROSITE" id="PS50949">
    <property type="entry name" value="HTH_GNTR"/>
    <property type="match status" value="1"/>
</dbReference>
<keyword evidence="1" id="KW-0805">Transcription regulation</keyword>
<reference evidence="6" key="1">
    <citation type="journal article" date="2019" name="Int. J. Syst. Evol. Microbiol.">
        <title>The Global Catalogue of Microorganisms (GCM) 10K type strain sequencing project: providing services to taxonomists for standard genome sequencing and annotation.</title>
        <authorList>
            <consortium name="The Broad Institute Genomics Platform"/>
            <consortium name="The Broad Institute Genome Sequencing Center for Infectious Disease"/>
            <person name="Wu L."/>
            <person name="Ma J."/>
        </authorList>
    </citation>
    <scope>NUCLEOTIDE SEQUENCE [LARGE SCALE GENOMIC DNA]</scope>
    <source>
        <strain evidence="6">JCM 19129</strain>
    </source>
</reference>
<dbReference type="Gene3D" id="1.10.10.10">
    <property type="entry name" value="Winged helix-like DNA-binding domain superfamily/Winged helix DNA-binding domain"/>
    <property type="match status" value="1"/>
</dbReference>
<gene>
    <name evidence="5" type="ORF">GCM10025790_15760</name>
</gene>
<dbReference type="EMBL" id="BAABLW010000007">
    <property type="protein sequence ID" value="GAA4920543.1"/>
    <property type="molecule type" value="Genomic_DNA"/>
</dbReference>
<dbReference type="InterPro" id="IPR000524">
    <property type="entry name" value="Tscrpt_reg_HTH_GntR"/>
</dbReference>
<organism evidence="5 6">
    <name type="scientific">Nesterenkonia rhizosphaerae</name>
    <dbReference type="NCBI Taxonomy" id="1348272"/>
    <lineage>
        <taxon>Bacteria</taxon>
        <taxon>Bacillati</taxon>
        <taxon>Actinomycetota</taxon>
        <taxon>Actinomycetes</taxon>
        <taxon>Micrococcales</taxon>
        <taxon>Micrococcaceae</taxon>
        <taxon>Nesterenkonia</taxon>
    </lineage>
</organism>
<comment type="caution">
    <text evidence="5">The sequence shown here is derived from an EMBL/GenBank/DDBJ whole genome shotgun (WGS) entry which is preliminary data.</text>
</comment>
<keyword evidence="3" id="KW-0804">Transcription</keyword>
<feature type="domain" description="HTH gntR-type" evidence="4">
    <location>
        <begin position="19"/>
        <end position="87"/>
    </location>
</feature>
<evidence type="ECO:0000256" key="3">
    <source>
        <dbReference type="ARBA" id="ARBA00023163"/>
    </source>
</evidence>
<evidence type="ECO:0000259" key="4">
    <source>
        <dbReference type="PROSITE" id="PS50949"/>
    </source>
</evidence>
<protein>
    <submittedName>
        <fullName evidence="5">GntR family transcriptional regulator</fullName>
    </submittedName>
</protein>
<dbReference type="SUPFAM" id="SSF46785">
    <property type="entry name" value="Winged helix' DNA-binding domain"/>
    <property type="match status" value="1"/>
</dbReference>
<name>A0ABP9FXF4_9MICC</name>
<dbReference type="Proteomes" id="UP001500368">
    <property type="component" value="Unassembled WGS sequence"/>
</dbReference>
<evidence type="ECO:0000256" key="2">
    <source>
        <dbReference type="ARBA" id="ARBA00023125"/>
    </source>
</evidence>
<dbReference type="PANTHER" id="PTHR38445:SF10">
    <property type="entry name" value="GNTR-FAMILY TRANSCRIPTIONAL REGULATOR"/>
    <property type="match status" value="1"/>
</dbReference>
<proteinExistence type="predicted"/>
<accession>A0ABP9FXF4</accession>
<sequence>MLGKLIAVDGEEVSVEEGRPLFVQIAEQIEASVLDGTLVPGDRAPSTNELAAFHRINPATAAKGINLLVDREILVKRRGLGMFVADGAQEKLREERRQQFAENYLIPLLAEARAIGLSAESVIQMIRAQEDETAEP</sequence>
<evidence type="ECO:0000313" key="6">
    <source>
        <dbReference type="Proteomes" id="UP001500368"/>
    </source>
</evidence>
<dbReference type="InterPro" id="IPR036390">
    <property type="entry name" value="WH_DNA-bd_sf"/>
</dbReference>
<evidence type="ECO:0000256" key="1">
    <source>
        <dbReference type="ARBA" id="ARBA00023015"/>
    </source>
</evidence>